<organism evidence="1 2">
    <name type="scientific">Leptospira bandrabouensis</name>
    <dbReference type="NCBI Taxonomy" id="2484903"/>
    <lineage>
        <taxon>Bacteria</taxon>
        <taxon>Pseudomonadati</taxon>
        <taxon>Spirochaetota</taxon>
        <taxon>Spirochaetia</taxon>
        <taxon>Leptospirales</taxon>
        <taxon>Leptospiraceae</taxon>
        <taxon>Leptospira</taxon>
    </lineage>
</organism>
<accession>A0A6H3NXF5</accession>
<dbReference type="Proteomes" id="UP000297649">
    <property type="component" value="Unassembled WGS sequence"/>
</dbReference>
<protein>
    <submittedName>
        <fullName evidence="1">Uncharacterized protein</fullName>
    </submittedName>
</protein>
<dbReference type="RefSeq" id="WP_135745979.1">
    <property type="nucleotide sequence ID" value="NZ_RQHT01000014.1"/>
</dbReference>
<dbReference type="EMBL" id="RQHU01000005">
    <property type="protein sequence ID" value="TGN16368.1"/>
    <property type="molecule type" value="Genomic_DNA"/>
</dbReference>
<sequence>MLGESDMFFYNVSSLSPQPTVIGFKKRSIQWSMTGLWTSDIPSYFYEDNKNDGKTHIYWFQDKTIRGSSFIVEGNDGISISAENLSMKMEGNFII</sequence>
<evidence type="ECO:0000313" key="2">
    <source>
        <dbReference type="Proteomes" id="UP000297649"/>
    </source>
</evidence>
<dbReference type="OrthoDB" id="4827574at2"/>
<reference evidence="1" key="1">
    <citation type="journal article" date="2019" name="PLoS Negl. Trop. Dis.">
        <title>Revisiting the worldwide diversity of Leptospira species in the environment.</title>
        <authorList>
            <person name="Vincent A.T."/>
            <person name="Schiettekatte O."/>
            <person name="Bourhy P."/>
            <person name="Veyrier F.J."/>
            <person name="Picardeau M."/>
        </authorList>
    </citation>
    <scope>NUCLEOTIDE SEQUENCE [LARGE SCALE GENOMIC DNA]</scope>
    <source>
        <strain evidence="1">201601109</strain>
    </source>
</reference>
<comment type="caution">
    <text evidence="1">The sequence shown here is derived from an EMBL/GenBank/DDBJ whole genome shotgun (WGS) entry which is preliminary data.</text>
</comment>
<keyword evidence="2" id="KW-1185">Reference proteome</keyword>
<gene>
    <name evidence="1" type="ORF">EHR08_08950</name>
</gene>
<name>A0A6H3NXF5_9LEPT</name>
<evidence type="ECO:0000313" key="1">
    <source>
        <dbReference type="EMBL" id="TGN16368.1"/>
    </source>
</evidence>
<proteinExistence type="predicted"/>
<dbReference type="AlphaFoldDB" id="A0A6H3NXF5"/>